<evidence type="ECO:0000256" key="7">
    <source>
        <dbReference type="ARBA" id="ARBA00023242"/>
    </source>
</evidence>
<feature type="region of interest" description="Disordered" evidence="8">
    <location>
        <begin position="1"/>
        <end position="29"/>
    </location>
</feature>
<dbReference type="Pfam" id="PF12753">
    <property type="entry name" value="Nro1"/>
    <property type="match status" value="1"/>
</dbReference>
<evidence type="ECO:0000256" key="5">
    <source>
        <dbReference type="ARBA" id="ARBA00023015"/>
    </source>
</evidence>
<proteinExistence type="inferred from homology"/>
<dbReference type="GeneID" id="28722614"/>
<comment type="similarity">
    <text evidence="2">Belongs to the ETT1 family.</text>
</comment>
<reference evidence="9 10" key="1">
    <citation type="submission" date="2016-01" db="EMBL/GenBank/DDBJ databases">
        <title>Genome sequence of the yeast Holleya sinecauda.</title>
        <authorList>
            <person name="Dietrich F.S."/>
        </authorList>
    </citation>
    <scope>NUCLEOTIDE SEQUENCE [LARGE SCALE GENOMIC DNA]</scope>
    <source>
        <strain evidence="9 10">ATCC 58844</strain>
    </source>
</reference>
<dbReference type="RefSeq" id="XP_017986141.1">
    <property type="nucleotide sequence ID" value="XM_018130652.1"/>
</dbReference>
<dbReference type="GO" id="GO:2000640">
    <property type="term" value="P:positive regulation of SREBP signaling pathway"/>
    <property type="evidence" value="ECO:0007669"/>
    <property type="project" value="TreeGrafter"/>
</dbReference>
<evidence type="ECO:0000313" key="10">
    <source>
        <dbReference type="Proteomes" id="UP000243052"/>
    </source>
</evidence>
<keyword evidence="10" id="KW-1185">Reference proteome</keyword>
<dbReference type="PANTHER" id="PTHR28290:SF1">
    <property type="entry name" value="ENHANCER OF TRANSLATION TERMINATION 1"/>
    <property type="match status" value="1"/>
</dbReference>
<dbReference type="OrthoDB" id="5598057at2759"/>
<comment type="subcellular location">
    <subcellularLocation>
        <location evidence="1">Nucleus</location>
    </subcellularLocation>
</comment>
<evidence type="ECO:0000256" key="3">
    <source>
        <dbReference type="ARBA" id="ARBA00017359"/>
    </source>
</evidence>
<dbReference type="GO" id="GO:0005634">
    <property type="term" value="C:nucleus"/>
    <property type="evidence" value="ECO:0007669"/>
    <property type="project" value="UniProtKB-SubCell"/>
</dbReference>
<dbReference type="PANTHER" id="PTHR28290">
    <property type="entry name" value="ENHANCER OF TRANSLATION TERMINATION 1"/>
    <property type="match status" value="1"/>
</dbReference>
<keyword evidence="6" id="KW-0804">Transcription</keyword>
<evidence type="ECO:0000256" key="2">
    <source>
        <dbReference type="ARBA" id="ARBA00007273"/>
    </source>
</evidence>
<keyword evidence="7" id="KW-0539">Nucleus</keyword>
<sequence length="411" mass="46745">MPKRPLGLGKKEKLKKHKSGDSTSKGITPVNQIEVELDGNGDPDDAIVQLRSLWKCYLQCNREDELVLNGIIHECDRLLSNQDEENVELNDEFHAIYAQALSELTIFKAGEAKDDKKQREKIIGEFFDAALQRVESGLAKFPGSKLLQLAKSKIIFQRIPLQYISQLKVDSSNADELRLDELLEEGKRNFHAVEGNPLAVSEPLEIFNDLLDIVANFGREDELGEGLDSDDEEEDSEVELKQSHPLYNIKKNLDSNTEWLRTHLTAFFSKLPKPSKEDIEDNSADYEFYRKIARMIGQTFLDAASEPLLTFTTYTYDVDDASAEEKKIAKESQKHAQELTKNALHYFELAESPDHPESWVDTAEVFITMGNLQEDEIKQSGLYKKAEERIEKANVATNGKFKHILKVLLQD</sequence>
<dbReference type="Proteomes" id="UP000243052">
    <property type="component" value="Chromosome ii"/>
</dbReference>
<evidence type="ECO:0000256" key="6">
    <source>
        <dbReference type="ARBA" id="ARBA00023163"/>
    </source>
</evidence>
<evidence type="ECO:0000256" key="4">
    <source>
        <dbReference type="ARBA" id="ARBA00022845"/>
    </source>
</evidence>
<dbReference type="InterPro" id="IPR024318">
    <property type="entry name" value="Nro1/ETT1"/>
</dbReference>
<dbReference type="EMBL" id="CP014242">
    <property type="protein sequence ID" value="AMD19145.1"/>
    <property type="molecule type" value="Genomic_DNA"/>
</dbReference>
<accession>A0A109UX67</accession>
<dbReference type="AlphaFoldDB" id="A0A109UX67"/>
<evidence type="ECO:0000256" key="1">
    <source>
        <dbReference type="ARBA" id="ARBA00004123"/>
    </source>
</evidence>
<gene>
    <name evidence="9" type="ORF">AW171_hschr2958</name>
</gene>
<organism evidence="9 10">
    <name type="scientific">Eremothecium sinecaudum</name>
    <dbReference type="NCBI Taxonomy" id="45286"/>
    <lineage>
        <taxon>Eukaryota</taxon>
        <taxon>Fungi</taxon>
        <taxon>Dikarya</taxon>
        <taxon>Ascomycota</taxon>
        <taxon>Saccharomycotina</taxon>
        <taxon>Saccharomycetes</taxon>
        <taxon>Saccharomycetales</taxon>
        <taxon>Saccharomycetaceae</taxon>
        <taxon>Eremothecium</taxon>
    </lineage>
</organism>
<keyword evidence="5" id="KW-0805">Transcription regulation</keyword>
<dbReference type="GO" id="GO:0006417">
    <property type="term" value="P:regulation of translation"/>
    <property type="evidence" value="ECO:0007669"/>
    <property type="project" value="UniProtKB-KW"/>
</dbReference>
<evidence type="ECO:0000256" key="8">
    <source>
        <dbReference type="SAM" id="MobiDB-lite"/>
    </source>
</evidence>
<name>A0A109UX67_9SACH</name>
<evidence type="ECO:0000313" key="9">
    <source>
        <dbReference type="EMBL" id="AMD19145.1"/>
    </source>
</evidence>
<protein>
    <recommendedName>
        <fullName evidence="3">Enhancer of translation termination 1</fullName>
    </recommendedName>
</protein>
<keyword evidence="4" id="KW-0810">Translation regulation</keyword>
<dbReference type="STRING" id="45286.A0A109UX67"/>